<evidence type="ECO:0000256" key="3">
    <source>
        <dbReference type="ARBA" id="ARBA00035643"/>
    </source>
</evidence>
<keyword evidence="5" id="KW-1185">Reference proteome</keyword>
<dbReference type="EMBL" id="BAFN01000001">
    <property type="protein sequence ID" value="GAN32163.1"/>
    <property type="molecule type" value="Genomic_DNA"/>
</dbReference>
<dbReference type="InterPro" id="IPR009430">
    <property type="entry name" value="GvpL/GvpF"/>
</dbReference>
<protein>
    <recommendedName>
        <fullName evidence="6">Gas vesicle protein GvpFL</fullName>
    </recommendedName>
</protein>
<evidence type="ECO:0000256" key="1">
    <source>
        <dbReference type="ARBA" id="ARBA00022987"/>
    </source>
</evidence>
<dbReference type="RefSeq" id="WP_052562322.1">
    <property type="nucleotide sequence ID" value="NZ_BAFN01000001.1"/>
</dbReference>
<comment type="subcellular location">
    <subcellularLocation>
        <location evidence="2">Gas vesicle</location>
    </subcellularLocation>
</comment>
<dbReference type="Pfam" id="PF06386">
    <property type="entry name" value="GvpL_GvpF"/>
    <property type="match status" value="1"/>
</dbReference>
<evidence type="ECO:0000313" key="5">
    <source>
        <dbReference type="Proteomes" id="UP000032309"/>
    </source>
</evidence>
<proteinExistence type="inferred from homology"/>
<evidence type="ECO:0008006" key="6">
    <source>
        <dbReference type="Google" id="ProtNLM"/>
    </source>
</evidence>
<gene>
    <name evidence="4" type="ORF">BROSI_A0675</name>
</gene>
<comment type="caution">
    <text evidence="4">The sequence shown here is derived from an EMBL/GenBank/DDBJ whole genome shotgun (WGS) entry which is preliminary data.</text>
</comment>
<dbReference type="PANTHER" id="PTHR36852:SF1">
    <property type="entry name" value="PROTEIN GVPL 2"/>
    <property type="match status" value="1"/>
</dbReference>
<comment type="similarity">
    <text evidence="3">Belongs to the gas vesicle GvpF/GvpL family.</text>
</comment>
<dbReference type="PANTHER" id="PTHR36852">
    <property type="entry name" value="PROTEIN GVPL 2"/>
    <property type="match status" value="1"/>
</dbReference>
<organism evidence="4 5">
    <name type="scientific">Candidatus Brocadia sinica JPN1</name>
    <dbReference type="NCBI Taxonomy" id="1197129"/>
    <lineage>
        <taxon>Bacteria</taxon>
        <taxon>Pseudomonadati</taxon>
        <taxon>Planctomycetota</taxon>
        <taxon>Candidatus Brocadiia</taxon>
        <taxon>Candidatus Brocadiales</taxon>
        <taxon>Candidatus Brocadiaceae</taxon>
        <taxon>Candidatus Brocadia</taxon>
    </lineage>
</organism>
<reference evidence="5" key="1">
    <citation type="journal article" date="2015" name="Genome Announc.">
        <title>Draft Genome Sequence of an Anaerobic Ammonium-Oxidizing Bacterium, "Candidatus Brocadia sinica".</title>
        <authorList>
            <person name="Oshiki M."/>
            <person name="Shinyako-Hata K."/>
            <person name="Satoh H."/>
            <person name="Okabe S."/>
        </authorList>
    </citation>
    <scope>NUCLEOTIDE SEQUENCE [LARGE SCALE GENOMIC DNA]</scope>
    <source>
        <strain evidence="5">JPN1</strain>
    </source>
</reference>
<accession>A0ABQ0JTW3</accession>
<evidence type="ECO:0000313" key="4">
    <source>
        <dbReference type="EMBL" id="GAN32163.1"/>
    </source>
</evidence>
<dbReference type="Proteomes" id="UP000032309">
    <property type="component" value="Unassembled WGS sequence"/>
</dbReference>
<sequence>MPGNGKYIYGFTKSDAILNIATHGIDGKPVFTIFDNGVAAVVSDKPNGKLRPERKNLSAHNGVIKEVMKTSTILPVSFGVVADNEASIKKILKLNHDSFVSQLKRLESKVEMGLKIAWDVENIFEFMVMKHRTLELFRDNIFLKPTGATQEEKLELGRMFETILNEDRERHIATIQSIIKNYCCEIQVNKPKDEKTVMKLACLVEKTKLEQFEKGVFEAAKLFDDNYAFDFNGPWAPHNFVDMKLKTA</sequence>
<evidence type="ECO:0000256" key="2">
    <source>
        <dbReference type="ARBA" id="ARBA00035108"/>
    </source>
</evidence>
<name>A0ABQ0JTW3_9BACT</name>
<keyword evidence="1" id="KW-0304">Gas vesicle</keyword>